<comment type="subcellular location">
    <subcellularLocation>
        <location evidence="1">Mitochondrion inner membrane</location>
        <topology evidence="1">Single-pass membrane protein</topology>
    </subcellularLocation>
</comment>
<keyword evidence="10" id="KW-1185">Reference proteome</keyword>
<feature type="non-terminal residue" evidence="9">
    <location>
        <position position="1"/>
    </location>
</feature>
<dbReference type="GO" id="GO:0030003">
    <property type="term" value="P:intracellular monoatomic cation homeostasis"/>
    <property type="evidence" value="ECO:0007669"/>
    <property type="project" value="TreeGrafter"/>
</dbReference>
<dbReference type="Proteomes" id="UP000557271">
    <property type="component" value="Unassembled WGS sequence"/>
</dbReference>
<comment type="caution">
    <text evidence="9">The sequence shown here is derived from an EMBL/GenBank/DDBJ whole genome shotgun (WGS) entry which is preliminary data.</text>
</comment>
<keyword evidence="4" id="KW-1133">Transmembrane helix</keyword>
<sequence length="182" mass="20651">FLDTYDAIRRDSYRDVVESLALAARSLPEPQLRKRLQELCAEVQRGSQPRVAELYAVRSLFSGSPLALNKLQVSHVKALSQVLFLTPHLPAFFLRHRLRSHVLEIRHLDRAMLRLGLGQLSEEELKAACYLRGLNSTHLGMSECRAWLEQWLGLSCKLQASEASLLANSMVLLSLNYVRAKE</sequence>
<keyword evidence="3" id="KW-0999">Mitochondrion inner membrane</keyword>
<evidence type="ECO:0000259" key="8">
    <source>
        <dbReference type="PROSITE" id="PS51758"/>
    </source>
</evidence>
<keyword evidence="6" id="KW-0472">Membrane</keyword>
<dbReference type="GO" id="GO:0043022">
    <property type="term" value="F:ribosome binding"/>
    <property type="evidence" value="ECO:0007669"/>
    <property type="project" value="InterPro"/>
</dbReference>
<dbReference type="Pfam" id="PF07766">
    <property type="entry name" value="LETM1_RBD"/>
    <property type="match status" value="1"/>
</dbReference>
<evidence type="ECO:0000256" key="2">
    <source>
        <dbReference type="ARBA" id="ARBA00022692"/>
    </source>
</evidence>
<dbReference type="InterPro" id="IPR044202">
    <property type="entry name" value="LETM1/MDM38-like"/>
</dbReference>
<accession>A0A7K7G0N2</accession>
<evidence type="ECO:0000256" key="5">
    <source>
        <dbReference type="ARBA" id="ARBA00023128"/>
    </source>
</evidence>
<evidence type="ECO:0000256" key="3">
    <source>
        <dbReference type="ARBA" id="ARBA00022792"/>
    </source>
</evidence>
<feature type="non-terminal residue" evidence="9">
    <location>
        <position position="182"/>
    </location>
</feature>
<evidence type="ECO:0000256" key="7">
    <source>
        <dbReference type="PROSITE-ProRule" id="PRU01094"/>
    </source>
</evidence>
<reference evidence="9 10" key="1">
    <citation type="submission" date="2019-09" db="EMBL/GenBank/DDBJ databases">
        <title>Bird 10,000 Genomes (B10K) Project - Family phase.</title>
        <authorList>
            <person name="Zhang G."/>
        </authorList>
    </citation>
    <scope>NUCLEOTIDE SEQUENCE [LARGE SCALE GENOMIC DNA]</scope>
    <source>
        <strain evidence="9">B10K-UC-030-51</strain>
    </source>
</reference>
<dbReference type="PROSITE" id="PS51758">
    <property type="entry name" value="LETM1_RBD"/>
    <property type="match status" value="1"/>
</dbReference>
<protein>
    <submittedName>
        <fullName evidence="9">LTMD1 protein</fullName>
    </submittedName>
</protein>
<dbReference type="InterPro" id="IPR033122">
    <property type="entry name" value="LETM1-like_RBD"/>
</dbReference>
<gene>
    <name evidence="9" type="primary">Letmd1</name>
    <name evidence="9" type="ORF">CHIMIN_R15587</name>
</gene>
<proteinExistence type="predicted"/>
<feature type="domain" description="Letm1 RBD" evidence="8">
    <location>
        <begin position="4"/>
        <end position="182"/>
    </location>
</feature>
<dbReference type="GO" id="GO:0005743">
    <property type="term" value="C:mitochondrial inner membrane"/>
    <property type="evidence" value="ECO:0007669"/>
    <property type="project" value="UniProtKB-SubCell"/>
</dbReference>
<name>A0A7K7G0N2_CHIMN</name>
<dbReference type="AlphaFoldDB" id="A0A7K7G0N2"/>
<dbReference type="PANTHER" id="PTHR14009">
    <property type="entry name" value="LEUCINE ZIPPER-EF-HAND CONTAINING TRANSMEMBRANE PROTEIN"/>
    <property type="match status" value="1"/>
</dbReference>
<evidence type="ECO:0000256" key="6">
    <source>
        <dbReference type="ARBA" id="ARBA00023136"/>
    </source>
</evidence>
<evidence type="ECO:0000313" key="9">
    <source>
        <dbReference type="EMBL" id="NWY63084.1"/>
    </source>
</evidence>
<dbReference type="PANTHER" id="PTHR14009:SF13">
    <property type="entry name" value="LETM1 DOMAIN-CONTAINING PROTEIN 1"/>
    <property type="match status" value="1"/>
</dbReference>
<dbReference type="OrthoDB" id="73691at2759"/>
<keyword evidence="5 7" id="KW-0496">Mitochondrion</keyword>
<evidence type="ECO:0000256" key="4">
    <source>
        <dbReference type="ARBA" id="ARBA00022989"/>
    </source>
</evidence>
<organism evidence="9 10">
    <name type="scientific">Chionis minor</name>
    <name type="common">Black-faced sheathbill</name>
    <dbReference type="NCBI Taxonomy" id="227182"/>
    <lineage>
        <taxon>Eukaryota</taxon>
        <taxon>Metazoa</taxon>
        <taxon>Chordata</taxon>
        <taxon>Craniata</taxon>
        <taxon>Vertebrata</taxon>
        <taxon>Euteleostomi</taxon>
        <taxon>Archelosauria</taxon>
        <taxon>Archosauria</taxon>
        <taxon>Dinosauria</taxon>
        <taxon>Saurischia</taxon>
        <taxon>Theropoda</taxon>
        <taxon>Coelurosauria</taxon>
        <taxon>Aves</taxon>
        <taxon>Neognathae</taxon>
        <taxon>Neoaves</taxon>
        <taxon>Charadriiformes</taxon>
        <taxon>Chionididae</taxon>
        <taxon>Chionis</taxon>
    </lineage>
</organism>
<dbReference type="EMBL" id="VZSF01011206">
    <property type="protein sequence ID" value="NWY63084.1"/>
    <property type="molecule type" value="Genomic_DNA"/>
</dbReference>
<keyword evidence="2" id="KW-0812">Transmembrane</keyword>
<evidence type="ECO:0000313" key="10">
    <source>
        <dbReference type="Proteomes" id="UP000557271"/>
    </source>
</evidence>
<evidence type="ECO:0000256" key="1">
    <source>
        <dbReference type="ARBA" id="ARBA00004434"/>
    </source>
</evidence>